<evidence type="ECO:0000313" key="2">
    <source>
        <dbReference type="EMBL" id="BBO20562.1"/>
    </source>
</evidence>
<dbReference type="AlphaFoldDB" id="A0A809RM29"/>
<accession>A0A809RM29</accession>
<sequence length="97" mass="10513">MLESSPSTVGPSDRQFFAGYCIGVIQGVSDGATYAVNFMRGSGRLRESRDLFCIPPEVPKGKIAKVLIDYGKRHPELLDGPDIALIPLALAETYPCK</sequence>
<protein>
    <recommendedName>
        <fullName evidence="1">Rap1a immunity protein domain-containing protein</fullName>
    </recommendedName>
</protein>
<dbReference type="EMBL" id="AP021857">
    <property type="protein sequence ID" value="BBO20562.1"/>
    <property type="molecule type" value="Genomic_DNA"/>
</dbReference>
<evidence type="ECO:0000313" key="3">
    <source>
        <dbReference type="Proteomes" id="UP000662914"/>
    </source>
</evidence>
<reference evidence="2" key="1">
    <citation type="journal article" name="DNA Res.">
        <title>The physiological potential of anammox bacteria as revealed by their core genome structure.</title>
        <authorList>
            <person name="Okubo T."/>
            <person name="Toyoda A."/>
            <person name="Fukuhara K."/>
            <person name="Uchiyama I."/>
            <person name="Harigaya Y."/>
            <person name="Kuroiwa M."/>
            <person name="Suzuki T."/>
            <person name="Murakami Y."/>
            <person name="Suwa Y."/>
            <person name="Takami H."/>
        </authorList>
    </citation>
    <scope>NUCLEOTIDE SEQUENCE</scope>
    <source>
        <strain evidence="2">317325-3</strain>
    </source>
</reference>
<gene>
    <name evidence="2" type="ORF">DSYM_12610</name>
</gene>
<evidence type="ECO:0000259" key="1">
    <source>
        <dbReference type="Pfam" id="PF18602"/>
    </source>
</evidence>
<proteinExistence type="predicted"/>
<organism evidence="2 3">
    <name type="scientific">Candidatus Desulfobacillus denitrificans</name>
    <dbReference type="NCBI Taxonomy" id="2608985"/>
    <lineage>
        <taxon>Bacteria</taxon>
        <taxon>Pseudomonadati</taxon>
        <taxon>Pseudomonadota</taxon>
        <taxon>Betaproteobacteria</taxon>
        <taxon>Candidatus Desulfobacillus</taxon>
    </lineage>
</organism>
<feature type="domain" description="Rap1a immunity protein" evidence="1">
    <location>
        <begin position="12"/>
        <end position="96"/>
    </location>
</feature>
<dbReference type="InterPro" id="IPR041238">
    <property type="entry name" value="Rap1a"/>
</dbReference>
<name>A0A809RM29_9PROT</name>
<dbReference type="KEGG" id="ddz:DSYM_12610"/>
<dbReference type="Pfam" id="PF18602">
    <property type="entry name" value="Rap1a"/>
    <property type="match status" value="1"/>
</dbReference>
<dbReference type="Proteomes" id="UP000662914">
    <property type="component" value="Chromosome"/>
</dbReference>